<dbReference type="EMBL" id="JABAIL010000002">
    <property type="protein sequence ID" value="NLR90919.1"/>
    <property type="molecule type" value="Genomic_DNA"/>
</dbReference>
<dbReference type="Gene3D" id="3.40.720.10">
    <property type="entry name" value="Alkaline Phosphatase, subunit A"/>
    <property type="match status" value="1"/>
</dbReference>
<dbReference type="GO" id="GO:0016787">
    <property type="term" value="F:hydrolase activity"/>
    <property type="evidence" value="ECO:0007669"/>
    <property type="project" value="UniProtKB-ARBA"/>
</dbReference>
<dbReference type="SUPFAM" id="SSF53649">
    <property type="entry name" value="Alkaline phosphatase-like"/>
    <property type="match status" value="1"/>
</dbReference>
<dbReference type="CDD" id="cd16018">
    <property type="entry name" value="Enpp"/>
    <property type="match status" value="1"/>
</dbReference>
<dbReference type="AlphaFoldDB" id="A0A7X8XV65"/>
<sequence length="406" mass="46273">MKKLLYLLVLIPIQFLSSCQDQSYQNQKKNTVIMVSIDGFRFDYADKYNTPNLDRIAKEGVKAKSMIPSYPSKTFPNHYAIATGMYPQNNGLVHNNFFDPERNQHYSIGVGKKDGSWFKGTPIWNLAEQQGQKAASFYWPVSDARVEGMRPTYYYKYNKPTPYLERVEQIKKWLDMDQSIRPTLITTYFSLVDTQGHVFGPDANETKEAVEYIDTVIGQLYDIVKSYKEPIDLIIVSDHGMEQVAVDDAIILESLGRFKDFECVNGGGVQYLLYAKEGADIEKTYQELKKQEDKGFVVYKKDSAPNQLHYSKGVRIPAIFCEAVPPKTFKNLRGGVSNGMHGFNPYKVKNMHAIFYAAGDHFKENVSIEPFENVNVYPTIAKILSLKVPDNIDGNEKVLLPVMKNL</sequence>
<organism evidence="1 2">
    <name type="scientific">Flammeovirga agarivorans</name>
    <dbReference type="NCBI Taxonomy" id="2726742"/>
    <lineage>
        <taxon>Bacteria</taxon>
        <taxon>Pseudomonadati</taxon>
        <taxon>Bacteroidota</taxon>
        <taxon>Cytophagia</taxon>
        <taxon>Cytophagales</taxon>
        <taxon>Flammeovirgaceae</taxon>
        <taxon>Flammeovirga</taxon>
    </lineage>
</organism>
<evidence type="ECO:0000313" key="1">
    <source>
        <dbReference type="EMBL" id="NLR90919.1"/>
    </source>
</evidence>
<dbReference type="PROSITE" id="PS51257">
    <property type="entry name" value="PROKAR_LIPOPROTEIN"/>
    <property type="match status" value="1"/>
</dbReference>
<dbReference type="Proteomes" id="UP000585050">
    <property type="component" value="Unassembled WGS sequence"/>
</dbReference>
<dbReference type="PANTHER" id="PTHR10151:SF120">
    <property type="entry name" value="BIS(5'-ADENOSYL)-TRIPHOSPHATASE"/>
    <property type="match status" value="1"/>
</dbReference>
<name>A0A7X8XV65_9BACT</name>
<comment type="caution">
    <text evidence="1">The sequence shown here is derived from an EMBL/GenBank/DDBJ whole genome shotgun (WGS) entry which is preliminary data.</text>
</comment>
<dbReference type="InterPro" id="IPR002591">
    <property type="entry name" value="Phosphodiest/P_Trfase"/>
</dbReference>
<accession>A0A7X8XV65</accession>
<dbReference type="PANTHER" id="PTHR10151">
    <property type="entry name" value="ECTONUCLEOTIDE PYROPHOSPHATASE/PHOSPHODIESTERASE"/>
    <property type="match status" value="1"/>
</dbReference>
<proteinExistence type="predicted"/>
<dbReference type="RefSeq" id="WP_168881629.1">
    <property type="nucleotide sequence ID" value="NZ_JABAIL010000002.1"/>
</dbReference>
<reference evidence="1 2" key="1">
    <citation type="submission" date="2020-04" db="EMBL/GenBank/DDBJ databases">
        <title>Flammeovirga sp. SR4, a novel species isolated from seawater.</title>
        <authorList>
            <person name="Wang X."/>
        </authorList>
    </citation>
    <scope>NUCLEOTIDE SEQUENCE [LARGE SCALE GENOMIC DNA]</scope>
    <source>
        <strain evidence="1 2">SR4</strain>
    </source>
</reference>
<dbReference type="Pfam" id="PF01663">
    <property type="entry name" value="Phosphodiest"/>
    <property type="match status" value="1"/>
</dbReference>
<keyword evidence="2" id="KW-1185">Reference proteome</keyword>
<evidence type="ECO:0000313" key="2">
    <source>
        <dbReference type="Proteomes" id="UP000585050"/>
    </source>
</evidence>
<gene>
    <name evidence="1" type="ORF">HGP29_06860</name>
</gene>
<dbReference type="Gene3D" id="3.30.1360.180">
    <property type="match status" value="1"/>
</dbReference>
<protein>
    <submittedName>
        <fullName evidence="1">Alkaline phosphatase family protein</fullName>
    </submittedName>
</protein>
<dbReference type="InterPro" id="IPR017850">
    <property type="entry name" value="Alkaline_phosphatase_core_sf"/>
</dbReference>